<dbReference type="PIRSF" id="PIRSF005572">
    <property type="entry name" value="NifS"/>
    <property type="match status" value="1"/>
</dbReference>
<dbReference type="PATRIC" id="fig|1178515.4.peg.2830"/>
<accession>A0A172TJK6</accession>
<dbReference type="PANTHER" id="PTHR11601:SF34">
    <property type="entry name" value="CYSTEINE DESULFURASE"/>
    <property type="match status" value="1"/>
</dbReference>
<evidence type="ECO:0000256" key="6">
    <source>
        <dbReference type="ARBA" id="ARBA00022898"/>
    </source>
</evidence>
<dbReference type="InterPro" id="IPR016454">
    <property type="entry name" value="Cysteine_dSase"/>
</dbReference>
<keyword evidence="5" id="KW-0479">Metal-binding</keyword>
<dbReference type="KEGG" id="pswu:SY83_14095"/>
<evidence type="ECO:0000256" key="2">
    <source>
        <dbReference type="ARBA" id="ARBA00006490"/>
    </source>
</evidence>
<dbReference type="PANTHER" id="PTHR11601">
    <property type="entry name" value="CYSTEINE DESULFURYLASE FAMILY MEMBER"/>
    <property type="match status" value="1"/>
</dbReference>
<keyword evidence="7" id="KW-0408">Iron</keyword>
<gene>
    <name evidence="12" type="ORF">SY83_14095</name>
</gene>
<evidence type="ECO:0000313" key="12">
    <source>
        <dbReference type="EMBL" id="ANE47208.1"/>
    </source>
</evidence>
<dbReference type="Gene3D" id="3.90.1150.10">
    <property type="entry name" value="Aspartate Aminotransferase, domain 1"/>
    <property type="match status" value="1"/>
</dbReference>
<proteinExistence type="inferred from homology"/>
<dbReference type="EC" id="2.8.1.7" evidence="3"/>
<keyword evidence="8" id="KW-0411">Iron-sulfur</keyword>
<feature type="domain" description="Aminotransferase class V" evidence="11">
    <location>
        <begin position="6"/>
        <end position="369"/>
    </location>
</feature>
<dbReference type="PROSITE" id="PS00595">
    <property type="entry name" value="AA_TRANSFER_CLASS_5"/>
    <property type="match status" value="1"/>
</dbReference>
<evidence type="ECO:0000256" key="5">
    <source>
        <dbReference type="ARBA" id="ARBA00022723"/>
    </source>
</evidence>
<dbReference type="InterPro" id="IPR000192">
    <property type="entry name" value="Aminotrans_V_dom"/>
</dbReference>
<comment type="similarity">
    <text evidence="2">Belongs to the class-V pyridoxal-phosphate-dependent aminotransferase family. NifS/IscS subfamily.</text>
</comment>
<comment type="catalytic activity">
    <reaction evidence="9">
        <text>(sulfur carrier)-H + L-cysteine = (sulfur carrier)-SH + L-alanine</text>
        <dbReference type="Rhea" id="RHEA:43892"/>
        <dbReference type="Rhea" id="RHEA-COMP:14737"/>
        <dbReference type="Rhea" id="RHEA-COMP:14739"/>
        <dbReference type="ChEBI" id="CHEBI:29917"/>
        <dbReference type="ChEBI" id="CHEBI:35235"/>
        <dbReference type="ChEBI" id="CHEBI:57972"/>
        <dbReference type="ChEBI" id="CHEBI:64428"/>
        <dbReference type="EC" id="2.8.1.7"/>
    </reaction>
</comment>
<evidence type="ECO:0000256" key="7">
    <source>
        <dbReference type="ARBA" id="ARBA00023004"/>
    </source>
</evidence>
<evidence type="ECO:0000313" key="13">
    <source>
        <dbReference type="Proteomes" id="UP000076927"/>
    </source>
</evidence>
<evidence type="ECO:0000259" key="11">
    <source>
        <dbReference type="Pfam" id="PF00266"/>
    </source>
</evidence>
<keyword evidence="4" id="KW-0808">Transferase</keyword>
<organism evidence="12 13">
    <name type="scientific">Paenibacillus swuensis</name>
    <dbReference type="NCBI Taxonomy" id="1178515"/>
    <lineage>
        <taxon>Bacteria</taxon>
        <taxon>Bacillati</taxon>
        <taxon>Bacillota</taxon>
        <taxon>Bacilli</taxon>
        <taxon>Bacillales</taxon>
        <taxon>Paenibacillaceae</taxon>
        <taxon>Paenibacillus</taxon>
    </lineage>
</organism>
<dbReference type="Gene3D" id="1.10.260.50">
    <property type="match status" value="1"/>
</dbReference>
<dbReference type="GO" id="GO:0051536">
    <property type="term" value="F:iron-sulfur cluster binding"/>
    <property type="evidence" value="ECO:0007669"/>
    <property type="project" value="UniProtKB-KW"/>
</dbReference>
<dbReference type="GO" id="GO:0046872">
    <property type="term" value="F:metal ion binding"/>
    <property type="evidence" value="ECO:0007669"/>
    <property type="project" value="UniProtKB-KW"/>
</dbReference>
<evidence type="ECO:0000256" key="10">
    <source>
        <dbReference type="RuleBase" id="RU004504"/>
    </source>
</evidence>
<comment type="cofactor">
    <cofactor evidence="1 10">
        <name>pyridoxal 5'-phosphate</name>
        <dbReference type="ChEBI" id="CHEBI:597326"/>
    </cofactor>
</comment>
<reference evidence="12 13" key="1">
    <citation type="submission" date="2015-01" db="EMBL/GenBank/DDBJ databases">
        <title>Paenibacillus swuensis/DY6/whole genome sequencing.</title>
        <authorList>
            <person name="Kim M.K."/>
            <person name="Srinivasan S."/>
            <person name="Lee J.-J."/>
        </authorList>
    </citation>
    <scope>NUCLEOTIDE SEQUENCE [LARGE SCALE GENOMIC DNA]</scope>
    <source>
        <strain evidence="12 13">DY6</strain>
    </source>
</reference>
<evidence type="ECO:0000256" key="4">
    <source>
        <dbReference type="ARBA" id="ARBA00022679"/>
    </source>
</evidence>
<protein>
    <recommendedName>
        <fullName evidence="3">cysteine desulfurase</fullName>
        <ecNumber evidence="3">2.8.1.7</ecNumber>
    </recommendedName>
</protein>
<dbReference type="InterPro" id="IPR015424">
    <property type="entry name" value="PyrdxlP-dep_Trfase"/>
</dbReference>
<dbReference type="STRING" id="1178515.SY83_14095"/>
<dbReference type="InterPro" id="IPR015421">
    <property type="entry name" value="PyrdxlP-dep_Trfase_major"/>
</dbReference>
<dbReference type="EMBL" id="CP011388">
    <property type="protein sequence ID" value="ANE47208.1"/>
    <property type="molecule type" value="Genomic_DNA"/>
</dbReference>
<dbReference type="InterPro" id="IPR020578">
    <property type="entry name" value="Aminotrans_V_PyrdxlP_BS"/>
</dbReference>
<dbReference type="OrthoDB" id="9808002at2"/>
<dbReference type="InterPro" id="IPR015422">
    <property type="entry name" value="PyrdxlP-dep_Trfase_small"/>
</dbReference>
<evidence type="ECO:0000256" key="1">
    <source>
        <dbReference type="ARBA" id="ARBA00001933"/>
    </source>
</evidence>
<dbReference type="AlphaFoldDB" id="A0A172TJK6"/>
<dbReference type="SUPFAM" id="SSF53383">
    <property type="entry name" value="PLP-dependent transferases"/>
    <property type="match status" value="1"/>
</dbReference>
<name>A0A172TJK6_9BACL</name>
<dbReference type="Gene3D" id="3.40.640.10">
    <property type="entry name" value="Type I PLP-dependent aspartate aminotransferase-like (Major domain)"/>
    <property type="match status" value="1"/>
</dbReference>
<dbReference type="GO" id="GO:0031071">
    <property type="term" value="F:cysteine desulfurase activity"/>
    <property type="evidence" value="ECO:0007669"/>
    <property type="project" value="UniProtKB-EC"/>
</dbReference>
<evidence type="ECO:0000256" key="3">
    <source>
        <dbReference type="ARBA" id="ARBA00012239"/>
    </source>
</evidence>
<dbReference type="Pfam" id="PF00266">
    <property type="entry name" value="Aminotran_5"/>
    <property type="match status" value="1"/>
</dbReference>
<keyword evidence="6" id="KW-0663">Pyridoxal phosphate</keyword>
<dbReference type="RefSeq" id="WP_068607521.1">
    <property type="nucleotide sequence ID" value="NZ_CP011388.1"/>
</dbReference>
<dbReference type="Proteomes" id="UP000076927">
    <property type="component" value="Chromosome"/>
</dbReference>
<keyword evidence="13" id="KW-1185">Reference proteome</keyword>
<evidence type="ECO:0000256" key="9">
    <source>
        <dbReference type="ARBA" id="ARBA00050776"/>
    </source>
</evidence>
<evidence type="ECO:0000256" key="8">
    <source>
        <dbReference type="ARBA" id="ARBA00023014"/>
    </source>
</evidence>
<sequence length="383" mass="41642">MKQTRIYMDHAASTPVHPLVTEAMLPYLHEQFGNASSVHAYGREAKQALNRARDLISAAIGCEPSELIFTGSGTESDNLAIIGAAAANTTDRKGILTSRIEHHAVLHPCEQLTNFGYGLTCLPVDILGKISIEDVEANLNSQTFLMSLMYGNNEVGTVQPIDVAGRLARENGVLFHVDAVQALGSLPISLKDLPVDLMSFSAHKINGPKGVGALYIGKQVRIQAQQFGGMQERKRRAGTENVAGIIGFAKAVELSMNGLEEKRSLMLRLRNRFLEQLSERLGAERYVVNGHPTEVLPHILNVSFIGIDAETMLMNLDLEGIAAASGSACTSGSLEISHVLQAMELPNDVMRSAVRFSFGRGTTSEEIDIVVRKIETILDRVRK</sequence>